<evidence type="ECO:0000313" key="2">
    <source>
        <dbReference type="EMBL" id="KAF1690431.1"/>
    </source>
</evidence>
<dbReference type="AlphaFoldDB" id="A0A921P5S8"/>
<proteinExistence type="predicted"/>
<reference evidence="2" key="1">
    <citation type="submission" date="2017-10" db="EMBL/GenBank/DDBJ databases">
        <title>Whole genome sequencing of members of genus Pseudoxanthomonas.</title>
        <authorList>
            <person name="Kumar S."/>
            <person name="Bansal K."/>
            <person name="Kaur A."/>
            <person name="Patil P."/>
            <person name="Sharma S."/>
            <person name="Patil P.B."/>
        </authorList>
    </citation>
    <scope>NUCLEOTIDE SEQUENCE</scope>
    <source>
        <strain evidence="2">DSM 22914</strain>
    </source>
</reference>
<dbReference type="InterPro" id="IPR005939">
    <property type="entry name" value="BLH_phosphatase-like"/>
</dbReference>
<dbReference type="Proteomes" id="UP000717981">
    <property type="component" value="Unassembled WGS sequence"/>
</dbReference>
<dbReference type="OrthoDB" id="270335at2"/>
<accession>A0A921P5S8</accession>
<dbReference type="Gene3D" id="3.90.190.10">
    <property type="entry name" value="Protein tyrosine phosphatase superfamily"/>
    <property type="match status" value="1"/>
</dbReference>
<evidence type="ECO:0000259" key="1">
    <source>
        <dbReference type="Pfam" id="PF04273"/>
    </source>
</evidence>
<dbReference type="SUPFAM" id="SSF52799">
    <property type="entry name" value="(Phosphotyrosine protein) phosphatases II"/>
    <property type="match status" value="1"/>
</dbReference>
<feature type="domain" description="Beta-lactamase hydrolase-like protein phosphatase-like" evidence="1">
    <location>
        <begin position="31"/>
        <end position="119"/>
    </location>
</feature>
<dbReference type="EMBL" id="PDWK01000006">
    <property type="protein sequence ID" value="KAF1690431.1"/>
    <property type="molecule type" value="Genomic_DNA"/>
</dbReference>
<protein>
    <recommendedName>
        <fullName evidence="1">Beta-lactamase hydrolase-like protein phosphatase-like domain-containing protein</fullName>
    </recommendedName>
</protein>
<dbReference type="GO" id="GO:0016787">
    <property type="term" value="F:hydrolase activity"/>
    <property type="evidence" value="ECO:0007669"/>
    <property type="project" value="InterPro"/>
</dbReference>
<keyword evidence="3" id="KW-1185">Reference proteome</keyword>
<sequence length="169" mass="17207">MQAPVSATPAGQHDPLVRFARPAAGILAGGRIAAADLPALRAAGVVRVVDLSRDEETPDFDEAAAVRAAGLEYANLPIAGPQDLDRATVQAFDALLAEGGPVLVHCASGNRVGALAALRAAWLHGAGEEAAIAEGRRWGLTSLEGAVRERLRATCLAEAGQDGRCDGGG</sequence>
<organism evidence="2 3">
    <name type="scientific">Pseudoxanthomonas taiwanensis</name>
    <dbReference type="NCBI Taxonomy" id="176598"/>
    <lineage>
        <taxon>Bacteria</taxon>
        <taxon>Pseudomonadati</taxon>
        <taxon>Pseudomonadota</taxon>
        <taxon>Gammaproteobacteria</taxon>
        <taxon>Lysobacterales</taxon>
        <taxon>Lysobacteraceae</taxon>
        <taxon>Pseudoxanthomonas</taxon>
    </lineage>
</organism>
<dbReference type="InterPro" id="IPR029021">
    <property type="entry name" value="Prot-tyrosine_phosphatase-like"/>
</dbReference>
<dbReference type="Pfam" id="PF04273">
    <property type="entry name" value="BLH_phosphatase"/>
    <property type="match status" value="1"/>
</dbReference>
<name>A0A921P5S8_9GAMM</name>
<gene>
    <name evidence="2" type="ORF">CR938_02210</name>
</gene>
<comment type="caution">
    <text evidence="2">The sequence shown here is derived from an EMBL/GenBank/DDBJ whole genome shotgun (WGS) entry which is preliminary data.</text>
</comment>
<evidence type="ECO:0000313" key="3">
    <source>
        <dbReference type="Proteomes" id="UP000717981"/>
    </source>
</evidence>